<evidence type="ECO:0000313" key="4">
    <source>
        <dbReference type="EMBL" id="RLJ24212.1"/>
    </source>
</evidence>
<feature type="chain" id="PRO_5019859174" evidence="1">
    <location>
        <begin position="23"/>
        <end position="925"/>
    </location>
</feature>
<proteinExistence type="predicted"/>
<dbReference type="CDD" id="cd00146">
    <property type="entry name" value="PKD"/>
    <property type="match status" value="1"/>
</dbReference>
<comment type="caution">
    <text evidence="4">The sequence shown here is derived from an EMBL/GenBank/DDBJ whole genome shotgun (WGS) entry which is preliminary data.</text>
</comment>
<feature type="domain" description="PKD" evidence="2">
    <location>
        <begin position="453"/>
        <end position="483"/>
    </location>
</feature>
<dbReference type="NCBIfam" id="TIGR04131">
    <property type="entry name" value="Bac_Flav_CTERM"/>
    <property type="match status" value="1"/>
</dbReference>
<dbReference type="Proteomes" id="UP000275027">
    <property type="component" value="Unassembled WGS sequence"/>
</dbReference>
<dbReference type="EMBL" id="PJND01000007">
    <property type="protein sequence ID" value="PKW29872.1"/>
    <property type="molecule type" value="Genomic_DNA"/>
</dbReference>
<evidence type="ECO:0000313" key="3">
    <source>
        <dbReference type="EMBL" id="PKW29872.1"/>
    </source>
</evidence>
<reference evidence="3 5" key="1">
    <citation type="submission" date="2017-12" db="EMBL/GenBank/DDBJ databases">
        <title>Genomic Encyclopedia of Type Strains, Phase III (KMG-III): the genomes of soil and plant-associated and newly described type strains.</title>
        <authorList>
            <person name="Whitman W."/>
        </authorList>
    </citation>
    <scope>NUCLEOTIDE SEQUENCE [LARGE SCALE GENOMIC DNA]</scope>
    <source>
        <strain evidence="3 5">IP-10</strain>
    </source>
</reference>
<dbReference type="PROSITE" id="PS50093">
    <property type="entry name" value="PKD"/>
    <property type="match status" value="1"/>
</dbReference>
<dbReference type="SUPFAM" id="SSF50969">
    <property type="entry name" value="YVTN repeat-like/Quinoprotein amine dehydrogenase"/>
    <property type="match status" value="1"/>
</dbReference>
<dbReference type="InterPro" id="IPR035986">
    <property type="entry name" value="PKD_dom_sf"/>
</dbReference>
<evidence type="ECO:0000256" key="1">
    <source>
        <dbReference type="SAM" id="SignalP"/>
    </source>
</evidence>
<dbReference type="EMBL" id="RCCB01000012">
    <property type="protein sequence ID" value="RLJ24212.1"/>
    <property type="molecule type" value="Genomic_DNA"/>
</dbReference>
<dbReference type="Gene3D" id="2.60.40.10">
    <property type="entry name" value="Immunoglobulins"/>
    <property type="match status" value="1"/>
</dbReference>
<evidence type="ECO:0000313" key="6">
    <source>
        <dbReference type="Proteomes" id="UP000275027"/>
    </source>
</evidence>
<reference evidence="4 6" key="2">
    <citation type="submission" date="2018-10" db="EMBL/GenBank/DDBJ databases">
        <title>Genomic Encyclopedia of Archaeal and Bacterial Type Strains, Phase II (KMG-II): from individual species to whole genera.</title>
        <authorList>
            <person name="Goeker M."/>
        </authorList>
    </citation>
    <scope>NUCLEOTIDE SEQUENCE [LARGE SCALE GENOMIC DNA]</scope>
    <source>
        <strain evidence="4 6">DSM 21886</strain>
    </source>
</reference>
<evidence type="ECO:0000259" key="2">
    <source>
        <dbReference type="PROSITE" id="PS50093"/>
    </source>
</evidence>
<name>A0A497U214_9FLAO</name>
<dbReference type="InterPro" id="IPR011044">
    <property type="entry name" value="Quino_amine_DH_bsu"/>
</dbReference>
<dbReference type="Pfam" id="PF18911">
    <property type="entry name" value="PKD_4"/>
    <property type="match status" value="1"/>
</dbReference>
<dbReference type="InterPro" id="IPR013783">
    <property type="entry name" value="Ig-like_fold"/>
</dbReference>
<gene>
    <name evidence="3" type="ORF">B0G92_1520</name>
    <name evidence="4" type="ORF">CLV50_2092</name>
</gene>
<feature type="signal peptide" evidence="1">
    <location>
        <begin position="1"/>
        <end position="22"/>
    </location>
</feature>
<keyword evidence="1" id="KW-0732">Signal</keyword>
<dbReference type="InterPro" id="IPR000601">
    <property type="entry name" value="PKD_dom"/>
</dbReference>
<dbReference type="RefSeq" id="WP_101471644.1">
    <property type="nucleotide sequence ID" value="NZ_PJND01000007.1"/>
</dbReference>
<dbReference type="Pfam" id="PF13585">
    <property type="entry name" value="CHU_C"/>
    <property type="match status" value="1"/>
</dbReference>
<organism evidence="4 6">
    <name type="scientific">Flavobacterium lindanitolerans</name>
    <dbReference type="NCBI Taxonomy" id="428988"/>
    <lineage>
        <taxon>Bacteria</taxon>
        <taxon>Pseudomonadati</taxon>
        <taxon>Bacteroidota</taxon>
        <taxon>Flavobacteriia</taxon>
        <taxon>Flavobacteriales</taxon>
        <taxon>Flavobacteriaceae</taxon>
        <taxon>Flavobacterium</taxon>
    </lineage>
</organism>
<dbReference type="Proteomes" id="UP000233767">
    <property type="component" value="Unassembled WGS sequence"/>
</dbReference>
<dbReference type="SUPFAM" id="SSF49299">
    <property type="entry name" value="PKD domain"/>
    <property type="match status" value="1"/>
</dbReference>
<sequence>MRSKLLVLFLFLSISCFPQGEASNWFFGNRAGIRFNSDNTITTLSTFPNPIRIVTDEGCSSFSDLNGNLLLYTDGRTVWDRNHVIMPNGDYAAGTGLFGDPSSTQSGIIIPNPANPNLYYIFTVDEPHHQNAAAYPNQFSGVYEAGGGTIPDGDDGFNNGLNYSVVDMSLTGANGSIGNVTTRNVHLVTYNPDPAGEEIKYKCSEKITAVQIRNGGGYWVITHFIDKFYAFKIDPSGVSTTPVISQLNPVVPISGYRRNAIGQIKVSPNGKKIAVAHVQITETHVGPQTGGALYLYDFDNSTGIVSNGQAIVTDASCYGVEFSAETKKLYLSAENGVMQFNLEAASIPNSGQFISRKSFSALQLGPDKKIYKANINTGFEDAFLDVINNPEEDGIACNYQNAAISLDQGISRFGLPPFITSVFSTNILAKNLCAGQATEFEVSANGFVQSVVWDFGDGSAFSTVSEPSHVFPGPGNYTVWATAVVEGRTIRSSKNIQINPLPTAFPSSLTQCSPTAADTNILFKLSEASQNITGGNTNLSVSFFLSSQAANDNANPLPNSYPNISNPQRVFARVTDNTTGCFVTTTLDLTVNAVINAPLLLEKCDELNGEDGISDFTLTDVVIPGISPTATTSYYASIDDALLEQNALPTAYRNTVRDRQTIYARIEENNECDGLFPIHLVVNPLPQLRTEDTDYVCTNLPNRYITLNPGLLQGTISDYTYEWSTTPIQTTPTIRVNQVGTYTVKVTTAKGCSKTRTITVLPSNNATIADVVIVDLVQNNTVTVLLSPESIGSYQYSLDLPNGPFQDSNHFENVSPGFHTVYVYDTRGCGIVKKDISVLYIPNYFTPNGDGYNDTWNIIGINSVFYSNAKIYIFDRFGKLLADVDPKGAGWDGNYNNHPALSTDYWYLVLLNKERTVRGHFSLKR</sequence>
<evidence type="ECO:0000313" key="5">
    <source>
        <dbReference type="Proteomes" id="UP000233767"/>
    </source>
</evidence>
<dbReference type="AlphaFoldDB" id="A0A497U214"/>
<dbReference type="InterPro" id="IPR026341">
    <property type="entry name" value="T9SS_type_B"/>
</dbReference>
<protein>
    <submittedName>
        <fullName evidence="4">Gliding motility-associated-like protein</fullName>
    </submittedName>
</protein>
<dbReference type="PROSITE" id="PS51257">
    <property type="entry name" value="PROKAR_LIPOPROTEIN"/>
    <property type="match status" value="1"/>
</dbReference>
<accession>A0A497U214</accession>
<keyword evidence="5" id="KW-1185">Reference proteome</keyword>